<organism evidence="2 3">
    <name type="scientific">Candida maltosa (strain Xu316)</name>
    <name type="common">Yeast</name>
    <dbReference type="NCBI Taxonomy" id="1245528"/>
    <lineage>
        <taxon>Eukaryota</taxon>
        <taxon>Fungi</taxon>
        <taxon>Dikarya</taxon>
        <taxon>Ascomycota</taxon>
        <taxon>Saccharomycotina</taxon>
        <taxon>Pichiomycetes</taxon>
        <taxon>Debaryomycetaceae</taxon>
        <taxon>Candida/Lodderomyces clade</taxon>
        <taxon>Candida</taxon>
    </lineage>
</organism>
<evidence type="ECO:0000256" key="1">
    <source>
        <dbReference type="SAM" id="MobiDB-lite"/>
    </source>
</evidence>
<dbReference type="AlphaFoldDB" id="M3JSM0"/>
<evidence type="ECO:0000313" key="2">
    <source>
        <dbReference type="EMBL" id="EMG45805.1"/>
    </source>
</evidence>
<dbReference type="EMBL" id="AOGT01002322">
    <property type="protein sequence ID" value="EMG45805.1"/>
    <property type="molecule type" value="Genomic_DNA"/>
</dbReference>
<dbReference type="Proteomes" id="UP000011777">
    <property type="component" value="Unassembled WGS sequence"/>
</dbReference>
<gene>
    <name evidence="2" type="ORF">G210_3986</name>
</gene>
<accession>M3JSM0</accession>
<reference evidence="2 3" key="1">
    <citation type="submission" date="2013-02" db="EMBL/GenBank/DDBJ databases">
        <title>Genome sequence of Candida maltosa Xu316, a potential industrial strain for xylitol and ethanol production.</title>
        <authorList>
            <person name="Yu J."/>
            <person name="Wang Q."/>
            <person name="Geng X."/>
            <person name="Bao W."/>
            <person name="He P."/>
            <person name="Cai J."/>
        </authorList>
    </citation>
    <scope>NUCLEOTIDE SEQUENCE [LARGE SCALE GENOMIC DNA]</scope>
    <source>
        <strain evidence="3">Xu316</strain>
    </source>
</reference>
<sequence>MNTFANTSSSSSSVEDDEIVPLDEFELDYNDVISEKVVSTLPNTNRISLPPDYNNSNRITNELFSVTSNLRESYRNRRLTQPLPQPKRLNNNKIEKMLQDINNNKNLEESDYELDDVLRTRIFDGRFKNRNAYLTTRPDLNEYFDENKENRDKPARVGKRKASVLQPITNNLQRPEKESLVRSPKRLCLPKHALLKPARPSLKVQDQSSNIFLIESSTGLINDATKYATELNGSQCEDYPLPEHENEVVQIPTNDDENPKMAIIRMFKSKRFGNTDTEKSKNGFYSETEFDTYKAQQGSGVSVISQSVGNSPEKSKKKVRWATNLEW</sequence>
<dbReference type="HOGENOM" id="CLU_050722_0_0_1"/>
<dbReference type="OrthoDB" id="3981230at2759"/>
<comment type="caution">
    <text evidence="2">The sequence shown here is derived from an EMBL/GenBank/DDBJ whole genome shotgun (WGS) entry which is preliminary data.</text>
</comment>
<proteinExistence type="predicted"/>
<protein>
    <submittedName>
        <fullName evidence="2">Uncharacterized protein</fullName>
    </submittedName>
</protein>
<feature type="region of interest" description="Disordered" evidence="1">
    <location>
        <begin position="304"/>
        <end position="327"/>
    </location>
</feature>
<keyword evidence="3" id="KW-1185">Reference proteome</keyword>
<dbReference type="eggNOG" id="ENOG502SABW">
    <property type="taxonomic scope" value="Eukaryota"/>
</dbReference>
<name>M3JSM0_CANMX</name>
<dbReference type="OMA" id="HITNELF"/>
<evidence type="ECO:0000313" key="3">
    <source>
        <dbReference type="Proteomes" id="UP000011777"/>
    </source>
</evidence>